<dbReference type="InterPro" id="IPR051674">
    <property type="entry name" value="Malate_Decarboxylase"/>
</dbReference>
<gene>
    <name evidence="11" type="ORF">CRI93_02160</name>
</gene>
<dbReference type="PANTHER" id="PTHR43237">
    <property type="entry name" value="NADP-DEPENDENT MALIC ENZYME"/>
    <property type="match status" value="1"/>
</dbReference>
<dbReference type="InterPro" id="IPR015884">
    <property type="entry name" value="Malic_enzyme_CS"/>
</dbReference>
<feature type="binding site" evidence="7">
    <location>
        <position position="366"/>
    </location>
    <ligand>
        <name>(S)-malate</name>
        <dbReference type="ChEBI" id="CHEBI:15589"/>
    </ligand>
</feature>
<evidence type="ECO:0000256" key="3">
    <source>
        <dbReference type="ARBA" id="ARBA00022723"/>
    </source>
</evidence>
<dbReference type="Proteomes" id="UP000221024">
    <property type="component" value="Unassembled WGS sequence"/>
</dbReference>
<comment type="pathway">
    <text evidence="5">Amino-acid biosynthesis.</text>
</comment>
<dbReference type="GO" id="GO:0051287">
    <property type="term" value="F:NAD binding"/>
    <property type="evidence" value="ECO:0007669"/>
    <property type="project" value="InterPro"/>
</dbReference>
<keyword evidence="3 8" id="KW-0479">Metal-binding</keyword>
<evidence type="ECO:0000256" key="8">
    <source>
        <dbReference type="PIRSR" id="PIRSR000106-3"/>
    </source>
</evidence>
<accession>A0A2H3PBB8</accession>
<evidence type="ECO:0000259" key="10">
    <source>
        <dbReference type="PROSITE" id="PS51671"/>
    </source>
</evidence>
<dbReference type="SUPFAM" id="SSF53223">
    <property type="entry name" value="Aminoacid dehydrogenase-like, N-terminal domain"/>
    <property type="match status" value="1"/>
</dbReference>
<sequence length="472" mass="50581">MHSEEYVPTASNSITARLAIENKPGMLAEITSTIGKHGGNIGAIDIVRARDSVLVRDITINTRSDDHARTIITHLGDLKGVRVVDVSDRTFLLHLGGKIEVNSKVPLRTRDQLSMAYTPGVARVCEAIHDRPDDAHRLTIKSNTVAVVSDGTAVLGLGDIGPEAAIPVMEGKAQLLKEFAGVNGFPICLDTTDVDEIVDTVVRMAPVFGAINLEDIGAPRCFEIEDRLRERLDIPVFHDDQHGTAVVAVAALINALKIVDKTPESLKVVLVGIGAAGTAVTHMLQNMGIENIIGVDRQGAVTRDRTDLNKAKRAYAAQTNPHNLTGSLSEVMDDADVFIGLSGPNVIDVDDLHRMADDPIVFAMANPEPEIRPEKAYPHVAVMATGRSDYPNQINNVLCFPGMFKGALACRATDITDGMKLAAAYAVADTIDDASRTADYIVPSVFDKAVVDRVAEAVEAAAHEEGVARTRS</sequence>
<dbReference type="InterPro" id="IPR037062">
    <property type="entry name" value="Malic_N_dom_sf"/>
</dbReference>
<dbReference type="PRINTS" id="PR00072">
    <property type="entry name" value="MALOXRDTASE"/>
</dbReference>
<dbReference type="GO" id="GO:0004470">
    <property type="term" value="F:malic enzyme activity"/>
    <property type="evidence" value="ECO:0007669"/>
    <property type="project" value="InterPro"/>
</dbReference>
<feature type="active site" description="Proton acceptor" evidence="6">
    <location>
        <position position="172"/>
    </location>
</feature>
<evidence type="ECO:0000256" key="5">
    <source>
        <dbReference type="ARBA" id="ARBA00029440"/>
    </source>
</evidence>
<evidence type="ECO:0000256" key="7">
    <source>
        <dbReference type="PIRSR" id="PIRSR000106-2"/>
    </source>
</evidence>
<dbReference type="Gene3D" id="3.30.70.260">
    <property type="match status" value="1"/>
</dbReference>
<dbReference type="InterPro" id="IPR012301">
    <property type="entry name" value="Malic_N_dom"/>
</dbReference>
<dbReference type="PROSITE" id="PS51671">
    <property type="entry name" value="ACT"/>
    <property type="match status" value="1"/>
</dbReference>
<dbReference type="SUPFAM" id="SSF55021">
    <property type="entry name" value="ACT-like"/>
    <property type="match status" value="1"/>
</dbReference>
<dbReference type="SMART" id="SM01274">
    <property type="entry name" value="malic"/>
    <property type="match status" value="1"/>
</dbReference>
<dbReference type="OrthoDB" id="9805787at2"/>
<dbReference type="CDD" id="cd05311">
    <property type="entry name" value="NAD_bind_2_malic_enz"/>
    <property type="match status" value="1"/>
</dbReference>
<protein>
    <submittedName>
        <fullName evidence="11">NAD-dependent malic enzyme</fullName>
    </submittedName>
</protein>
<dbReference type="AlphaFoldDB" id="A0A2H3PBB8"/>
<dbReference type="InterPro" id="IPR002912">
    <property type="entry name" value="ACT_dom"/>
</dbReference>
<evidence type="ECO:0000256" key="6">
    <source>
        <dbReference type="PIRSR" id="PIRSR000106-1"/>
    </source>
</evidence>
<evidence type="ECO:0000256" key="9">
    <source>
        <dbReference type="RuleBase" id="RU003427"/>
    </source>
</evidence>
<comment type="cofactor">
    <cofactor evidence="1">
        <name>Mn(2+)</name>
        <dbReference type="ChEBI" id="CHEBI:29035"/>
    </cofactor>
</comment>
<dbReference type="InterPro" id="IPR045213">
    <property type="entry name" value="Malic_NAD-bd_bact_type"/>
</dbReference>
<comment type="cofactor">
    <cofactor evidence="8">
        <name>Mg(2+)</name>
        <dbReference type="ChEBI" id="CHEBI:18420"/>
    </cofactor>
    <cofactor evidence="8">
        <name>Mn(2+)</name>
        <dbReference type="ChEBI" id="CHEBI:29035"/>
    </cofactor>
    <text evidence="8">Divalent metal cations. Prefers magnesium or manganese.</text>
</comment>
<dbReference type="InterPro" id="IPR012302">
    <property type="entry name" value="Malic_NAD-bd"/>
</dbReference>
<evidence type="ECO:0000313" key="12">
    <source>
        <dbReference type="Proteomes" id="UP000221024"/>
    </source>
</evidence>
<keyword evidence="4" id="KW-0560">Oxidoreductase</keyword>
<dbReference type="GO" id="GO:0016616">
    <property type="term" value="F:oxidoreductase activity, acting on the CH-OH group of donors, NAD or NADP as acceptor"/>
    <property type="evidence" value="ECO:0007669"/>
    <property type="project" value="InterPro"/>
</dbReference>
<reference evidence="11 12" key="1">
    <citation type="submission" date="2017-10" db="EMBL/GenBank/DDBJ databases">
        <title>Draft genome of Longimonas halophila.</title>
        <authorList>
            <person name="Goh K.M."/>
            <person name="Shamsir M.S."/>
            <person name="Lim S.W."/>
        </authorList>
    </citation>
    <scope>NUCLEOTIDE SEQUENCE [LARGE SCALE GENOMIC DNA]</scope>
    <source>
        <strain evidence="11 12">KCTC 42399</strain>
    </source>
</reference>
<dbReference type="PANTHER" id="PTHR43237:SF4">
    <property type="entry name" value="NADP-DEPENDENT MALIC ENZYME"/>
    <property type="match status" value="1"/>
</dbReference>
<dbReference type="Pfam" id="PF03949">
    <property type="entry name" value="Malic_M"/>
    <property type="match status" value="1"/>
</dbReference>
<dbReference type="SMART" id="SM00919">
    <property type="entry name" value="Malic_M"/>
    <property type="match status" value="1"/>
</dbReference>
<organism evidence="11 12">
    <name type="scientific">Longimonas halophila</name>
    <dbReference type="NCBI Taxonomy" id="1469170"/>
    <lineage>
        <taxon>Bacteria</taxon>
        <taxon>Pseudomonadati</taxon>
        <taxon>Rhodothermota</taxon>
        <taxon>Rhodothermia</taxon>
        <taxon>Rhodothermales</taxon>
        <taxon>Salisaetaceae</taxon>
        <taxon>Longimonas</taxon>
    </lineage>
</organism>
<dbReference type="RefSeq" id="WP_098060956.1">
    <property type="nucleotide sequence ID" value="NZ_PDEP01000001.1"/>
</dbReference>
<dbReference type="Gene3D" id="3.40.50.10380">
    <property type="entry name" value="Malic enzyme, N-terminal domain"/>
    <property type="match status" value="1"/>
</dbReference>
<evidence type="ECO:0000256" key="1">
    <source>
        <dbReference type="ARBA" id="ARBA00001936"/>
    </source>
</evidence>
<feature type="binding site" evidence="8">
    <location>
        <position position="214"/>
    </location>
    <ligand>
        <name>a divalent metal cation</name>
        <dbReference type="ChEBI" id="CHEBI:60240"/>
    </ligand>
</feature>
<dbReference type="InterPro" id="IPR045865">
    <property type="entry name" value="ACT-like_dom_sf"/>
</dbReference>
<feature type="binding site" evidence="8">
    <location>
        <position position="215"/>
    </location>
    <ligand>
        <name>a divalent metal cation</name>
        <dbReference type="ChEBI" id="CHEBI:60240"/>
    </ligand>
</feature>
<feature type="active site" description="Proton donor" evidence="6">
    <location>
        <position position="117"/>
    </location>
</feature>
<feature type="binding site" evidence="8">
    <location>
        <position position="240"/>
    </location>
    <ligand>
        <name>a divalent metal cation</name>
        <dbReference type="ChEBI" id="CHEBI:60240"/>
    </ligand>
</feature>
<dbReference type="PROSITE" id="PS00331">
    <property type="entry name" value="MALIC_ENZYMES"/>
    <property type="match status" value="1"/>
</dbReference>
<dbReference type="Pfam" id="PF00390">
    <property type="entry name" value="malic"/>
    <property type="match status" value="1"/>
</dbReference>
<keyword evidence="12" id="KW-1185">Reference proteome</keyword>
<evidence type="ECO:0000256" key="2">
    <source>
        <dbReference type="ARBA" id="ARBA00008785"/>
    </source>
</evidence>
<dbReference type="Gene3D" id="3.40.50.720">
    <property type="entry name" value="NAD(P)-binding Rossmann-like Domain"/>
    <property type="match status" value="1"/>
</dbReference>
<dbReference type="GO" id="GO:0046872">
    <property type="term" value="F:metal ion binding"/>
    <property type="evidence" value="ECO:0007669"/>
    <property type="project" value="UniProtKB-KW"/>
</dbReference>
<comment type="caution">
    <text evidence="11">The sequence shown here is derived from an EMBL/GenBank/DDBJ whole genome shotgun (WGS) entry which is preliminary data.</text>
</comment>
<dbReference type="InterPro" id="IPR036291">
    <property type="entry name" value="NAD(P)-bd_dom_sf"/>
</dbReference>
<dbReference type="InterPro" id="IPR001891">
    <property type="entry name" value="Malic_OxRdtase"/>
</dbReference>
<dbReference type="EMBL" id="PDEP01000001">
    <property type="protein sequence ID" value="PEN09558.1"/>
    <property type="molecule type" value="Genomic_DNA"/>
</dbReference>
<comment type="similarity">
    <text evidence="2 9">Belongs to the malic enzymes family.</text>
</comment>
<dbReference type="SUPFAM" id="SSF51735">
    <property type="entry name" value="NAD(P)-binding Rossmann-fold domains"/>
    <property type="match status" value="1"/>
</dbReference>
<feature type="binding site" evidence="7">
    <location>
        <position position="395"/>
    </location>
    <ligand>
        <name>(S)-malate</name>
        <dbReference type="ChEBI" id="CHEBI:15589"/>
    </ligand>
</feature>
<feature type="domain" description="ACT" evidence="10">
    <location>
        <begin position="15"/>
        <end position="89"/>
    </location>
</feature>
<name>A0A2H3PBB8_9BACT</name>
<dbReference type="Pfam" id="PF01842">
    <property type="entry name" value="ACT"/>
    <property type="match status" value="1"/>
</dbReference>
<dbReference type="InterPro" id="IPR046346">
    <property type="entry name" value="Aminoacid_DH-like_N_sf"/>
</dbReference>
<dbReference type="FunFam" id="3.40.50.720:FF:000095">
    <property type="entry name" value="NADP-dependent malic enzyme"/>
    <property type="match status" value="1"/>
</dbReference>
<dbReference type="PIRSF" id="PIRSF000106">
    <property type="entry name" value="ME"/>
    <property type="match status" value="1"/>
</dbReference>
<evidence type="ECO:0000313" key="11">
    <source>
        <dbReference type="EMBL" id="PEN09558.1"/>
    </source>
</evidence>
<evidence type="ECO:0000256" key="4">
    <source>
        <dbReference type="ARBA" id="ARBA00023002"/>
    </source>
</evidence>
<proteinExistence type="inferred from homology"/>